<feature type="compositionally biased region" description="Low complexity" evidence="4">
    <location>
        <begin position="156"/>
        <end position="171"/>
    </location>
</feature>
<feature type="compositionally biased region" description="Low complexity" evidence="4">
    <location>
        <begin position="249"/>
        <end position="272"/>
    </location>
</feature>
<dbReference type="InterPro" id="IPR007588">
    <property type="entry name" value="Znf_FLYWCH"/>
</dbReference>
<evidence type="ECO:0000256" key="4">
    <source>
        <dbReference type="SAM" id="MobiDB-lite"/>
    </source>
</evidence>
<evidence type="ECO:0000256" key="2">
    <source>
        <dbReference type="ARBA" id="ARBA00022771"/>
    </source>
</evidence>
<feature type="region of interest" description="Disordered" evidence="4">
    <location>
        <begin position="107"/>
        <end position="135"/>
    </location>
</feature>
<dbReference type="Pfam" id="PF04500">
    <property type="entry name" value="FLYWCH"/>
    <property type="match status" value="1"/>
</dbReference>
<organism evidence="8 9">
    <name type="scientific">Adineta steineri</name>
    <dbReference type="NCBI Taxonomy" id="433720"/>
    <lineage>
        <taxon>Eukaryota</taxon>
        <taxon>Metazoa</taxon>
        <taxon>Spiralia</taxon>
        <taxon>Gnathifera</taxon>
        <taxon>Rotifera</taxon>
        <taxon>Eurotatoria</taxon>
        <taxon>Bdelloidea</taxon>
        <taxon>Adinetida</taxon>
        <taxon>Adinetidae</taxon>
        <taxon>Adineta</taxon>
    </lineage>
</organism>
<comment type="caution">
    <text evidence="8">The sequence shown here is derived from an EMBL/GenBank/DDBJ whole genome shotgun (WGS) entry which is preliminary data.</text>
</comment>
<evidence type="ECO:0000259" key="6">
    <source>
        <dbReference type="Pfam" id="PF10551"/>
    </source>
</evidence>
<dbReference type="Proteomes" id="UP000663877">
    <property type="component" value="Unassembled WGS sequence"/>
</dbReference>
<keyword evidence="3" id="KW-0862">Zinc</keyword>
<feature type="region of interest" description="Disordered" evidence="4">
    <location>
        <begin position="26"/>
        <end position="46"/>
    </location>
</feature>
<dbReference type="Proteomes" id="UP000663832">
    <property type="component" value="Unassembled WGS sequence"/>
</dbReference>
<feature type="region of interest" description="Disordered" evidence="4">
    <location>
        <begin position="148"/>
        <end position="184"/>
    </location>
</feature>
<feature type="domain" description="MULE transposase" evidence="6">
    <location>
        <begin position="529"/>
        <end position="623"/>
    </location>
</feature>
<dbReference type="Gene3D" id="2.20.25.240">
    <property type="match status" value="1"/>
</dbReference>
<reference evidence="8" key="1">
    <citation type="submission" date="2021-02" db="EMBL/GenBank/DDBJ databases">
        <authorList>
            <person name="Nowell W R."/>
        </authorList>
    </citation>
    <scope>NUCLEOTIDE SEQUENCE</scope>
</reference>
<feature type="compositionally biased region" description="Polar residues" evidence="4">
    <location>
        <begin position="114"/>
        <end position="128"/>
    </location>
</feature>
<feature type="domain" description="FLYWCH-type" evidence="5">
    <location>
        <begin position="332"/>
        <end position="397"/>
    </location>
</feature>
<evidence type="ECO:0000313" key="7">
    <source>
        <dbReference type="EMBL" id="CAF1454175.1"/>
    </source>
</evidence>
<proteinExistence type="predicted"/>
<feature type="region of interest" description="Disordered" evidence="4">
    <location>
        <begin position="205"/>
        <end position="274"/>
    </location>
</feature>
<gene>
    <name evidence="7" type="ORF">BJG266_LOCUS40605</name>
    <name evidence="8" type="ORF">QVE165_LOCUS57480</name>
</gene>
<keyword evidence="9" id="KW-1185">Reference proteome</keyword>
<evidence type="ECO:0000256" key="3">
    <source>
        <dbReference type="ARBA" id="ARBA00022833"/>
    </source>
</evidence>
<keyword evidence="1" id="KW-0479">Metal-binding</keyword>
<dbReference type="AlphaFoldDB" id="A0A816D8E8"/>
<feature type="compositionally biased region" description="Polar residues" evidence="4">
    <location>
        <begin position="29"/>
        <end position="44"/>
    </location>
</feature>
<sequence length="721" mass="82380">MDSTMQKQFTAEYNTLCSSLPSHHVTPSVHHQYQQPHAYQSEPQPLSEDEWDLIQSFRMMKTLNSLSSFQSSSFPSNQYTTDTSLYQTISSFSQTGHQKQALVHFTTESTTTTPSCQLPTSEETSRQSSFHKEIQLSNCESTSTFKTVIRSPLPSPSSSTASGRSTPSPTTINLSSPQSPIRKDYGQTISTSQTESGHQNYSYIHHSQSQSDHQNHSFIQHSQSGHQNHSPIQHSRSHSPLVSSPVGIVSPVQQQQTSTNQRSSSPSQQRQSCNLQISSTHEYKSLSTTPTVELLDSTKPYRAGDTIKVGGRLLKTDVLSMKYWMNDDITITETTNGGQILNMAGYSYVVKNHGKYFTKWECENRRNHQCSSIHIRTSDPRITNSFKIYSIQGSHIHEPTPNNVKVRQFKQRVRDRCRHELCSPRAIYDDELKKGKYSTEMLSALPTFYNIQSQLYRIRQNHLPKSPITSDFVLHQGFTLTDQGARFLLYDSNTVEVPYAPAPASVGRLIIYSSDLQLQILSRSKRVASDGTFQTAANISQQNYIIVGEHEENHTVPVVFCLCESKCYQTYQLIIQVLKINMNNMNLLWEPTCWMSDYENALVKAVRKELPRTRLIGCAFHYAQCVHRNIQSHGLQDAYQNNELVRQILRQTMALAYMPSDQIRKLYYDVIKAQHNTVLKDFRKNLRNFSKYFESFWLKKIHQFCVFGESIRTNNGLEGMH</sequence>
<dbReference type="OrthoDB" id="10029846at2759"/>
<evidence type="ECO:0000259" key="5">
    <source>
        <dbReference type="Pfam" id="PF04500"/>
    </source>
</evidence>
<accession>A0A816D8E8</accession>
<dbReference type="Pfam" id="PF10551">
    <property type="entry name" value="MULE"/>
    <property type="match status" value="1"/>
</dbReference>
<dbReference type="EMBL" id="CAJNOM010002360">
    <property type="protein sequence ID" value="CAF1631400.1"/>
    <property type="molecule type" value="Genomic_DNA"/>
</dbReference>
<dbReference type="GO" id="GO:0008270">
    <property type="term" value="F:zinc ion binding"/>
    <property type="evidence" value="ECO:0007669"/>
    <property type="project" value="UniProtKB-KW"/>
</dbReference>
<dbReference type="InterPro" id="IPR018289">
    <property type="entry name" value="MULE_transposase_dom"/>
</dbReference>
<feature type="compositionally biased region" description="Polar residues" evidence="4">
    <location>
        <begin position="218"/>
        <end position="242"/>
    </location>
</feature>
<dbReference type="EMBL" id="CAJNOI010002036">
    <property type="protein sequence ID" value="CAF1454175.1"/>
    <property type="molecule type" value="Genomic_DNA"/>
</dbReference>
<evidence type="ECO:0000313" key="8">
    <source>
        <dbReference type="EMBL" id="CAF1631400.1"/>
    </source>
</evidence>
<keyword evidence="2" id="KW-0863">Zinc-finger</keyword>
<evidence type="ECO:0000313" key="9">
    <source>
        <dbReference type="Proteomes" id="UP000663832"/>
    </source>
</evidence>
<evidence type="ECO:0000256" key="1">
    <source>
        <dbReference type="ARBA" id="ARBA00022723"/>
    </source>
</evidence>
<name>A0A816D8E8_9BILA</name>
<protein>
    <recommendedName>
        <fullName evidence="10">MULE transposase domain-containing protein</fullName>
    </recommendedName>
</protein>
<evidence type="ECO:0008006" key="10">
    <source>
        <dbReference type="Google" id="ProtNLM"/>
    </source>
</evidence>